<dbReference type="AlphaFoldDB" id="A0A4R6QC04"/>
<sequence>MQHKAERKVMEDNKAIDVEYTPVKESTNEELAAQANALYESMNKIGYMGLQMASEAGAKLKVVKNRLEHGQWEDWCTKNLTFGLRKANRMMKLSEKTIDENSFFSNPSTLTDIGISKVWMLLSAPEEAAEEVAANPNAPDMTTKEFRAELDRVKTENERLETENLEIAHLKAELDKLKSKPDKSEKLNEEIQNMKDELKKAKQDLMDKDDSDKEKWMEAGRSEAEKNADDSSKEMLESLKESKLEIQRLQKVIDASGNEELVTLKIKAAQLQEDFKACIDSLEQIKSVDPETGAKMDKFIKAILDSMSKAIRKDE</sequence>
<evidence type="ECO:0000313" key="2">
    <source>
        <dbReference type="EMBL" id="TDP59825.1"/>
    </source>
</evidence>
<dbReference type="OrthoDB" id="2086764at2"/>
<dbReference type="EMBL" id="SNXO01000002">
    <property type="protein sequence ID" value="TDP59825.1"/>
    <property type="molecule type" value="Genomic_DNA"/>
</dbReference>
<dbReference type="Pfam" id="PF11300">
    <property type="entry name" value="DUF3102"/>
    <property type="match status" value="1"/>
</dbReference>
<name>A0A4R6QC04_9FIRM</name>
<dbReference type="InterPro" id="IPR021451">
    <property type="entry name" value="DUF3102"/>
</dbReference>
<gene>
    <name evidence="2" type="ORF">EV211_10267</name>
</gene>
<reference evidence="2 3" key="1">
    <citation type="submission" date="2019-03" db="EMBL/GenBank/DDBJ databases">
        <title>Genomic Encyclopedia of Type Strains, Phase IV (KMG-IV): sequencing the most valuable type-strain genomes for metagenomic binning, comparative biology and taxonomic classification.</title>
        <authorList>
            <person name="Goeker M."/>
        </authorList>
    </citation>
    <scope>NUCLEOTIDE SEQUENCE [LARGE SCALE GENOMIC DNA]</scope>
    <source>
        <strain evidence="2 3">DSM 28287</strain>
    </source>
</reference>
<accession>A0A4R6QC04</accession>
<feature type="region of interest" description="Disordered" evidence="1">
    <location>
        <begin position="199"/>
        <end position="236"/>
    </location>
</feature>
<proteinExistence type="predicted"/>
<protein>
    <submittedName>
        <fullName evidence="2">DUF3102 family protein</fullName>
    </submittedName>
</protein>
<evidence type="ECO:0000256" key="1">
    <source>
        <dbReference type="SAM" id="MobiDB-lite"/>
    </source>
</evidence>
<evidence type="ECO:0000313" key="3">
    <source>
        <dbReference type="Proteomes" id="UP000295500"/>
    </source>
</evidence>
<keyword evidence="3" id="KW-1185">Reference proteome</keyword>
<comment type="caution">
    <text evidence="2">The sequence shown here is derived from an EMBL/GenBank/DDBJ whole genome shotgun (WGS) entry which is preliminary data.</text>
</comment>
<dbReference type="Proteomes" id="UP000295500">
    <property type="component" value="Unassembled WGS sequence"/>
</dbReference>
<organism evidence="2 3">
    <name type="scientific">Aminicella lysinilytica</name>
    <dbReference type="NCBI Taxonomy" id="433323"/>
    <lineage>
        <taxon>Bacteria</taxon>
        <taxon>Bacillati</taxon>
        <taxon>Bacillota</taxon>
        <taxon>Clostridia</taxon>
        <taxon>Peptostreptococcales</taxon>
        <taxon>Anaerovoracaceae</taxon>
        <taxon>Aminicella</taxon>
    </lineage>
</organism>